<proteinExistence type="predicted"/>
<dbReference type="PANTHER" id="PTHR23098">
    <property type="entry name" value="AGAP001331-PA-RELATED"/>
    <property type="match status" value="1"/>
</dbReference>
<dbReference type="InterPro" id="IPR028002">
    <property type="entry name" value="Myb_DNA-bind_5"/>
</dbReference>
<comment type="function">
    <text evidence="6">Involved in transvection phenomena (= synapsis-dependent gene expression), where the synaptic pairing of chromosomes carrying genes with which zeste interacts influences the expression of these genes. Zeste binds to DNA and stimulates transcription from a nearby promoter.</text>
</comment>
<evidence type="ECO:0000256" key="6">
    <source>
        <dbReference type="ARBA" id="ARBA00025466"/>
    </source>
</evidence>
<evidence type="ECO:0000256" key="7">
    <source>
        <dbReference type="SAM" id="MobiDB-lite"/>
    </source>
</evidence>
<protein>
    <recommendedName>
        <fullName evidence="2">Regulatory protein zeste</fullName>
    </recommendedName>
</protein>
<keyword evidence="9" id="KW-1185">Reference proteome</keyword>
<evidence type="ECO:0000313" key="9">
    <source>
        <dbReference type="Proteomes" id="UP000001819"/>
    </source>
</evidence>
<dbReference type="Proteomes" id="UP000001819">
    <property type="component" value="Chromosome 2"/>
</dbReference>
<organism evidence="9 10">
    <name type="scientific">Drosophila pseudoobscura pseudoobscura</name>
    <name type="common">Fruit fly</name>
    <dbReference type="NCBI Taxonomy" id="46245"/>
    <lineage>
        <taxon>Eukaryota</taxon>
        <taxon>Metazoa</taxon>
        <taxon>Ecdysozoa</taxon>
        <taxon>Arthropoda</taxon>
        <taxon>Hexapoda</taxon>
        <taxon>Insecta</taxon>
        <taxon>Pterygota</taxon>
        <taxon>Neoptera</taxon>
        <taxon>Endopterygota</taxon>
        <taxon>Diptera</taxon>
        <taxon>Brachycera</taxon>
        <taxon>Muscomorpha</taxon>
        <taxon>Ephydroidea</taxon>
        <taxon>Drosophilidae</taxon>
        <taxon>Drosophila</taxon>
        <taxon>Sophophora</taxon>
    </lineage>
</organism>
<dbReference type="Pfam" id="PF13873">
    <property type="entry name" value="Myb_DNA-bind_5"/>
    <property type="match status" value="1"/>
</dbReference>
<evidence type="ECO:0000256" key="1">
    <source>
        <dbReference type="ARBA" id="ARBA00011764"/>
    </source>
</evidence>
<gene>
    <name evidence="10" type="primary">LOC6897757</name>
</gene>
<evidence type="ECO:0000256" key="5">
    <source>
        <dbReference type="ARBA" id="ARBA00023163"/>
    </source>
</evidence>
<evidence type="ECO:0000256" key="2">
    <source>
        <dbReference type="ARBA" id="ARBA00016807"/>
    </source>
</evidence>
<dbReference type="GO" id="GO:0003677">
    <property type="term" value="F:DNA binding"/>
    <property type="evidence" value="ECO:0007669"/>
    <property type="project" value="UniProtKB-KW"/>
</dbReference>
<evidence type="ECO:0000256" key="3">
    <source>
        <dbReference type="ARBA" id="ARBA00023015"/>
    </source>
</evidence>
<dbReference type="AlphaFoldDB" id="A0A6I8V385"/>
<dbReference type="InParanoid" id="A0A6I8V385"/>
<evidence type="ECO:0000256" key="4">
    <source>
        <dbReference type="ARBA" id="ARBA00023125"/>
    </source>
</evidence>
<dbReference type="KEGG" id="dpo:6897757"/>
<comment type="subunit">
    <text evidence="1">Self-associates forming complexes of several hundred monomers.</text>
</comment>
<evidence type="ECO:0000259" key="8">
    <source>
        <dbReference type="Pfam" id="PF13873"/>
    </source>
</evidence>
<dbReference type="PANTHER" id="PTHR23098:SF16">
    <property type="entry name" value="REGULATORY PROTEIN ZESTE"/>
    <property type="match status" value="1"/>
</dbReference>
<sequence>MGKHKTSIQDDIMVEFMKDNPQIARGFVKGDRAAADAKWSKLTKALNAAGPPTKDPSGWKKVWSDWKIMVRKKLVRNKQEVESAGGQPYSLVAIQPIEEEIASLCGFFAMVNGVGGGFDFGTPIKQEVDQLEESPLSPISTTRFGEESEAEAEPRAKRARPSAPPLNLENLCSLQAETLNSVAETLKEMKEQQSSHFKALEEIEREKLEVLKKLLD</sequence>
<dbReference type="RefSeq" id="XP_002137862.3">
    <property type="nucleotide sequence ID" value="XM_002137826.3"/>
</dbReference>
<keyword evidence="4" id="KW-0238">DNA-binding</keyword>
<keyword evidence="3" id="KW-0805">Transcription regulation</keyword>
<accession>A0A6I8V385</accession>
<reference evidence="10" key="2">
    <citation type="submission" date="2025-08" db="UniProtKB">
        <authorList>
            <consortium name="RefSeq"/>
        </authorList>
    </citation>
    <scope>IDENTIFICATION</scope>
    <source>
        <strain evidence="10">MV-25-SWS-2005</strain>
        <tissue evidence="10">Whole body</tissue>
    </source>
</reference>
<evidence type="ECO:0000313" key="10">
    <source>
        <dbReference type="RefSeq" id="XP_002137862.3"/>
    </source>
</evidence>
<keyword evidence="5" id="KW-0804">Transcription</keyword>
<reference evidence="9" key="1">
    <citation type="submission" date="2024-06" db="UniProtKB">
        <authorList>
            <consortium name="RefSeq"/>
        </authorList>
    </citation>
    <scope>NUCLEOTIDE SEQUENCE [LARGE SCALE GENOMIC DNA]</scope>
    <source>
        <strain evidence="9">MV2-25</strain>
    </source>
</reference>
<feature type="region of interest" description="Disordered" evidence="7">
    <location>
        <begin position="132"/>
        <end position="166"/>
    </location>
</feature>
<dbReference type="GO" id="GO:0005634">
    <property type="term" value="C:nucleus"/>
    <property type="evidence" value="ECO:0007669"/>
    <property type="project" value="TreeGrafter"/>
</dbReference>
<feature type="domain" description="Myb/SANT-like DNA-binding" evidence="8">
    <location>
        <begin position="9"/>
        <end position="74"/>
    </location>
</feature>
<name>A0A6I8V385_DROPS</name>